<dbReference type="InterPro" id="IPR011008">
    <property type="entry name" value="Dimeric_a/b-barrel"/>
</dbReference>
<dbReference type="EC" id="5.3.1.32" evidence="4"/>
<dbReference type="AlphaFoldDB" id="A0A6S7BL57"/>
<keyword evidence="4" id="KW-0413">Isomerase</keyword>
<feature type="transmembrane region" description="Helical" evidence="2">
    <location>
        <begin position="61"/>
        <end position="81"/>
    </location>
</feature>
<keyword evidence="2" id="KW-1133">Transmembrane helix</keyword>
<dbReference type="Pfam" id="PF03992">
    <property type="entry name" value="ABM"/>
    <property type="match status" value="1"/>
</dbReference>
<keyword evidence="2" id="KW-0472">Membrane</keyword>
<evidence type="ECO:0000313" key="4">
    <source>
        <dbReference type="EMBL" id="CAB3804126.1"/>
    </source>
</evidence>
<name>A0A6S7BL57_9BURK</name>
<protein>
    <submittedName>
        <fullName evidence="4">(4S)-4-hydroxy-5-phosphonooxypentane-2,3-dione isomerase</fullName>
        <ecNumber evidence="4">5.3.1.32</ecNumber>
    </submittedName>
</protein>
<dbReference type="RefSeq" id="WP_175108032.1">
    <property type="nucleotide sequence ID" value="NZ_CADIKM010000061.1"/>
</dbReference>
<dbReference type="Proteomes" id="UP000494115">
    <property type="component" value="Unassembled WGS sequence"/>
</dbReference>
<dbReference type="InterPro" id="IPR050744">
    <property type="entry name" value="AI-2_Isomerase_LsrG"/>
</dbReference>
<dbReference type="InterPro" id="IPR006311">
    <property type="entry name" value="TAT_signal"/>
</dbReference>
<dbReference type="PANTHER" id="PTHR33336:SF3">
    <property type="entry name" value="ABM DOMAIN-CONTAINING PROTEIN"/>
    <property type="match status" value="1"/>
</dbReference>
<dbReference type="SUPFAM" id="SSF54909">
    <property type="entry name" value="Dimeric alpha+beta barrel"/>
    <property type="match status" value="1"/>
</dbReference>
<evidence type="ECO:0000313" key="5">
    <source>
        <dbReference type="Proteomes" id="UP000494115"/>
    </source>
</evidence>
<dbReference type="PROSITE" id="PS51318">
    <property type="entry name" value="TAT"/>
    <property type="match status" value="1"/>
</dbReference>
<dbReference type="InterPro" id="IPR007138">
    <property type="entry name" value="ABM_dom"/>
</dbReference>
<reference evidence="4 5" key="1">
    <citation type="submission" date="2020-04" db="EMBL/GenBank/DDBJ databases">
        <authorList>
            <person name="De Canck E."/>
        </authorList>
    </citation>
    <scope>NUCLEOTIDE SEQUENCE [LARGE SCALE GENOMIC DNA]</scope>
    <source>
        <strain evidence="4 5">LMG 28138</strain>
    </source>
</reference>
<feature type="compositionally biased region" description="Polar residues" evidence="1">
    <location>
        <begin position="13"/>
        <end position="25"/>
    </location>
</feature>
<gene>
    <name evidence="4" type="primary">lsrG</name>
    <name evidence="4" type="ORF">LMG28138_05467</name>
</gene>
<keyword evidence="2" id="KW-0812">Transmembrane</keyword>
<accession>A0A6S7BL57</accession>
<sequence length="157" mass="17040">MTYHNEEPEHAESPNNAGTRSPSTRRTVLTRALAVAAGLSLLSGLMPLTAEAAPHKGSGPAIVNVVTFEVPPAGMASFLRISKVNSRASRKEEPGCIGFDVLRPEDEPNSVMLIETYRNEAAYKAHRVTPHFLAFVKGAQEIGATRTAHVTKRYYPD</sequence>
<evidence type="ECO:0000256" key="2">
    <source>
        <dbReference type="SAM" id="Phobius"/>
    </source>
</evidence>
<feature type="region of interest" description="Disordered" evidence="1">
    <location>
        <begin position="1"/>
        <end position="25"/>
    </location>
</feature>
<evidence type="ECO:0000259" key="3">
    <source>
        <dbReference type="PROSITE" id="PS51725"/>
    </source>
</evidence>
<feature type="transmembrane region" description="Helical" evidence="2">
    <location>
        <begin position="28"/>
        <end position="49"/>
    </location>
</feature>
<dbReference type="GO" id="GO:0002952">
    <property type="term" value="F:(4S)-4-hydroxy-5-phosphonooxypentane-2,3-dione isomerase activity"/>
    <property type="evidence" value="ECO:0007669"/>
    <property type="project" value="UniProtKB-EC"/>
</dbReference>
<dbReference type="Gene3D" id="3.30.70.100">
    <property type="match status" value="1"/>
</dbReference>
<proteinExistence type="predicted"/>
<feature type="compositionally biased region" description="Basic and acidic residues" evidence="1">
    <location>
        <begin position="1"/>
        <end position="12"/>
    </location>
</feature>
<dbReference type="PROSITE" id="PS51725">
    <property type="entry name" value="ABM"/>
    <property type="match status" value="1"/>
</dbReference>
<feature type="domain" description="ABM" evidence="3">
    <location>
        <begin position="62"/>
        <end position="151"/>
    </location>
</feature>
<dbReference type="EMBL" id="CADIKM010000061">
    <property type="protein sequence ID" value="CAB3804126.1"/>
    <property type="molecule type" value="Genomic_DNA"/>
</dbReference>
<evidence type="ECO:0000256" key="1">
    <source>
        <dbReference type="SAM" id="MobiDB-lite"/>
    </source>
</evidence>
<organism evidence="4 5">
    <name type="scientific">Pararobbsia alpina</name>
    <dbReference type="NCBI Taxonomy" id="621374"/>
    <lineage>
        <taxon>Bacteria</taxon>
        <taxon>Pseudomonadati</taxon>
        <taxon>Pseudomonadota</taxon>
        <taxon>Betaproteobacteria</taxon>
        <taxon>Burkholderiales</taxon>
        <taxon>Burkholderiaceae</taxon>
        <taxon>Pararobbsia</taxon>
    </lineage>
</organism>
<keyword evidence="5" id="KW-1185">Reference proteome</keyword>
<dbReference type="PANTHER" id="PTHR33336">
    <property type="entry name" value="QUINOL MONOOXYGENASE YGIN-RELATED"/>
    <property type="match status" value="1"/>
</dbReference>